<dbReference type="EMBL" id="AWEZ01000030">
    <property type="protein sequence ID" value="ERL09276.1"/>
    <property type="molecule type" value="Genomic_DNA"/>
</dbReference>
<dbReference type="InterPro" id="IPR051157">
    <property type="entry name" value="PDH/Transketolase"/>
</dbReference>
<evidence type="ECO:0000259" key="1">
    <source>
        <dbReference type="SMART" id="SM00861"/>
    </source>
</evidence>
<dbReference type="InterPro" id="IPR033248">
    <property type="entry name" value="Transketolase_C"/>
</dbReference>
<proteinExistence type="predicted"/>
<feature type="domain" description="Transketolase-like pyrimidine-binding" evidence="1">
    <location>
        <begin position="11"/>
        <end position="177"/>
    </location>
</feature>
<dbReference type="eggNOG" id="COG3958">
    <property type="taxonomic scope" value="Bacteria"/>
</dbReference>
<dbReference type="PANTHER" id="PTHR43825">
    <property type="entry name" value="PYRUVATE DEHYDROGENASE E1 COMPONENT"/>
    <property type="match status" value="1"/>
</dbReference>
<dbReference type="RefSeq" id="WP_021725633.1">
    <property type="nucleotide sequence ID" value="NZ_AWEZ01000030.1"/>
</dbReference>
<dbReference type="AlphaFoldDB" id="U2V9M0"/>
<comment type="caution">
    <text evidence="2">The sequence shown here is derived from an EMBL/GenBank/DDBJ whole genome shotgun (WGS) entry which is preliminary data.</text>
</comment>
<dbReference type="OrthoDB" id="8732661at2"/>
<dbReference type="STRING" id="1125712.HMPREF1316_1851"/>
<dbReference type="GO" id="GO:0000287">
    <property type="term" value="F:magnesium ion binding"/>
    <property type="evidence" value="ECO:0007669"/>
    <property type="project" value="UniProtKB-ARBA"/>
</dbReference>
<dbReference type="SUPFAM" id="SSF52922">
    <property type="entry name" value="TK C-terminal domain-like"/>
    <property type="match status" value="1"/>
</dbReference>
<protein>
    <submittedName>
        <fullName evidence="2">Transketolase, C-terminal domain protein</fullName>
    </submittedName>
</protein>
<dbReference type="Gene3D" id="3.40.50.970">
    <property type="match status" value="1"/>
</dbReference>
<organism evidence="2 3">
    <name type="scientific">Olsenella profusa F0195</name>
    <dbReference type="NCBI Taxonomy" id="1125712"/>
    <lineage>
        <taxon>Bacteria</taxon>
        <taxon>Bacillati</taxon>
        <taxon>Actinomycetota</taxon>
        <taxon>Coriobacteriia</taxon>
        <taxon>Coriobacteriales</taxon>
        <taxon>Atopobiaceae</taxon>
        <taxon>Olsenella</taxon>
    </lineage>
</organism>
<dbReference type="PATRIC" id="fig|1125712.3.peg.793"/>
<dbReference type="InterPro" id="IPR029061">
    <property type="entry name" value="THDP-binding"/>
</dbReference>
<dbReference type="InterPro" id="IPR005475">
    <property type="entry name" value="Transketolase-like_Pyr-bd"/>
</dbReference>
<dbReference type="Proteomes" id="UP000016638">
    <property type="component" value="Unassembled WGS sequence"/>
</dbReference>
<accession>U2V9M0</accession>
<dbReference type="Pfam" id="PF02779">
    <property type="entry name" value="Transket_pyr"/>
    <property type="match status" value="1"/>
</dbReference>
<keyword evidence="3" id="KW-1185">Reference proteome</keyword>
<evidence type="ECO:0000313" key="3">
    <source>
        <dbReference type="Proteomes" id="UP000016638"/>
    </source>
</evidence>
<dbReference type="SMART" id="SM00861">
    <property type="entry name" value="Transket_pyr"/>
    <property type="match status" value="1"/>
</dbReference>
<dbReference type="Pfam" id="PF02780">
    <property type="entry name" value="Transketolase_C"/>
    <property type="match status" value="1"/>
</dbReference>
<reference evidence="2 3" key="1">
    <citation type="submission" date="2013-08" db="EMBL/GenBank/DDBJ databases">
        <authorList>
            <person name="Durkin A.S."/>
            <person name="Haft D.R."/>
            <person name="McCorrison J."/>
            <person name="Torralba M."/>
            <person name="Gillis M."/>
            <person name="Haft D.H."/>
            <person name="Methe B."/>
            <person name="Sutton G."/>
            <person name="Nelson K.E."/>
        </authorList>
    </citation>
    <scope>NUCLEOTIDE SEQUENCE [LARGE SCALE GENOMIC DNA]</scope>
    <source>
        <strain evidence="2 3">F0195</strain>
    </source>
</reference>
<dbReference type="InterPro" id="IPR009014">
    <property type="entry name" value="Transketo_C/PFOR_II"/>
</dbReference>
<dbReference type="CDD" id="cd07033">
    <property type="entry name" value="TPP_PYR_DXS_TK_like"/>
    <property type="match status" value="1"/>
</dbReference>
<dbReference type="PANTHER" id="PTHR43825:SF5">
    <property type="entry name" value="HYPOTHETICAL TRANSKETOLASE FAMILY PROTEIN"/>
    <property type="match status" value="1"/>
</dbReference>
<dbReference type="Gene3D" id="3.40.50.920">
    <property type="match status" value="1"/>
</dbReference>
<evidence type="ECO:0000313" key="2">
    <source>
        <dbReference type="EMBL" id="ERL09276.1"/>
    </source>
</evidence>
<gene>
    <name evidence="2" type="ORF">HMPREF1316_1851</name>
</gene>
<name>U2V9M0_9ACTN</name>
<dbReference type="SUPFAM" id="SSF52518">
    <property type="entry name" value="Thiamin diphosphate-binding fold (THDP-binding)"/>
    <property type="match status" value="1"/>
</dbReference>
<sequence length="315" mass="33099">MGEHASLADAHSHKLAFGRVMGELAQARRDLAVVVSDYGRRLGLERFRELCPEGYVQCGIAEQNQVEVASALANEGFATFAPTYATFITARVLDQVRVNLGIMGSPVVLVGVGCGCEAGPLGPSHMAIEDLGCMRQIPGMTVASPVDVEGFMDVLRELAAHPRPAYVRMNDDAGLRLSAGKDPLFPRWLRRGDGRVALVTCGTIAANALGAADVLAAHGVGADVLAMPCLKPWDQDVVRGLSGYELVVTVEEHAAIGGLGSAVAETLAELGAGPRLLRLGTPDRYLEADVRARLLARMGLDAAGIARAVEGALGR</sequence>